<name>A0AAD7DCW1_MYCRO</name>
<feature type="non-terminal residue" evidence="1">
    <location>
        <position position="157"/>
    </location>
</feature>
<evidence type="ECO:0000313" key="1">
    <source>
        <dbReference type="EMBL" id="KAJ7688672.1"/>
    </source>
</evidence>
<organism evidence="1 2">
    <name type="scientific">Mycena rosella</name>
    <name type="common">Pink bonnet</name>
    <name type="synonym">Agaricus rosellus</name>
    <dbReference type="NCBI Taxonomy" id="1033263"/>
    <lineage>
        <taxon>Eukaryota</taxon>
        <taxon>Fungi</taxon>
        <taxon>Dikarya</taxon>
        <taxon>Basidiomycota</taxon>
        <taxon>Agaricomycotina</taxon>
        <taxon>Agaricomycetes</taxon>
        <taxon>Agaricomycetidae</taxon>
        <taxon>Agaricales</taxon>
        <taxon>Marasmiineae</taxon>
        <taxon>Mycenaceae</taxon>
        <taxon>Mycena</taxon>
    </lineage>
</organism>
<accession>A0AAD7DCW1</accession>
<reference evidence="1" key="1">
    <citation type="submission" date="2023-03" db="EMBL/GenBank/DDBJ databases">
        <title>Massive genome expansion in bonnet fungi (Mycena s.s.) driven by repeated elements and novel gene families across ecological guilds.</title>
        <authorList>
            <consortium name="Lawrence Berkeley National Laboratory"/>
            <person name="Harder C.B."/>
            <person name="Miyauchi S."/>
            <person name="Viragh M."/>
            <person name="Kuo A."/>
            <person name="Thoen E."/>
            <person name="Andreopoulos B."/>
            <person name="Lu D."/>
            <person name="Skrede I."/>
            <person name="Drula E."/>
            <person name="Henrissat B."/>
            <person name="Morin E."/>
            <person name="Kohler A."/>
            <person name="Barry K."/>
            <person name="LaButti K."/>
            <person name="Morin E."/>
            <person name="Salamov A."/>
            <person name="Lipzen A."/>
            <person name="Mereny Z."/>
            <person name="Hegedus B."/>
            <person name="Baldrian P."/>
            <person name="Stursova M."/>
            <person name="Weitz H."/>
            <person name="Taylor A."/>
            <person name="Grigoriev I.V."/>
            <person name="Nagy L.G."/>
            <person name="Martin F."/>
            <person name="Kauserud H."/>
        </authorList>
    </citation>
    <scope>NUCLEOTIDE SEQUENCE</scope>
    <source>
        <strain evidence="1">CBHHK067</strain>
    </source>
</reference>
<sequence length="157" mass="17579">MSIYLLLAGCSSLMAPLNKGSRDFLRIRNLSSLAAASSAYMTVDTELHPAAPFWRDYDLARKTANDGWRDYHSSAESHHIPESGHFSYSFPMHRTVRMLQVDHHLLAATAGPSTSASPLSDLSHRLYRQRMALSDALIQRQSKGYNVEGVNEDIYLP</sequence>
<gene>
    <name evidence="1" type="ORF">B0H17DRAFT_1180480</name>
</gene>
<proteinExistence type="predicted"/>
<evidence type="ECO:0000313" key="2">
    <source>
        <dbReference type="Proteomes" id="UP001221757"/>
    </source>
</evidence>
<comment type="caution">
    <text evidence="1">The sequence shown here is derived from an EMBL/GenBank/DDBJ whole genome shotgun (WGS) entry which is preliminary data.</text>
</comment>
<dbReference type="AlphaFoldDB" id="A0AAD7DCW1"/>
<keyword evidence="2" id="KW-1185">Reference proteome</keyword>
<dbReference type="EMBL" id="JARKIE010000077">
    <property type="protein sequence ID" value="KAJ7688672.1"/>
    <property type="molecule type" value="Genomic_DNA"/>
</dbReference>
<protein>
    <submittedName>
        <fullName evidence="1">Uncharacterized protein</fullName>
    </submittedName>
</protein>
<dbReference type="Proteomes" id="UP001221757">
    <property type="component" value="Unassembled WGS sequence"/>
</dbReference>